<dbReference type="AlphaFoldDB" id="A0A4P7UIN1"/>
<evidence type="ECO:0000259" key="6">
    <source>
        <dbReference type="SMART" id="SM00893"/>
    </source>
</evidence>
<dbReference type="GO" id="GO:0009055">
    <property type="term" value="F:electron transfer activity"/>
    <property type="evidence" value="ECO:0007669"/>
    <property type="project" value="InterPro"/>
</dbReference>
<gene>
    <name evidence="7" type="ORF">DDIC_08635</name>
</gene>
<dbReference type="PANTHER" id="PTHR43153">
    <property type="entry name" value="ELECTRON TRANSFER FLAVOPROTEIN ALPHA"/>
    <property type="match status" value="1"/>
</dbReference>
<reference evidence="7 8" key="1">
    <citation type="submission" date="2019-02" db="EMBL/GenBank/DDBJ databases">
        <title>Complete Genome Sequence of Desulfovibrio desulfuricans IC1, a Sulfonate Utilizing Anaerobe.</title>
        <authorList>
            <person name="Day L.A."/>
            <person name="De Leon K.B."/>
            <person name="Wall J.D."/>
        </authorList>
    </citation>
    <scope>NUCLEOTIDE SEQUENCE [LARGE SCALE GENOMIC DNA]</scope>
    <source>
        <strain evidence="7 8">IC1</strain>
    </source>
</reference>
<evidence type="ECO:0000256" key="3">
    <source>
        <dbReference type="ARBA" id="ARBA00022630"/>
    </source>
</evidence>
<dbReference type="InterPro" id="IPR001308">
    <property type="entry name" value="ETF_a/FixB"/>
</dbReference>
<proteinExistence type="inferred from homology"/>
<evidence type="ECO:0000256" key="5">
    <source>
        <dbReference type="PIRSR" id="PIRSR000089-1"/>
    </source>
</evidence>
<dbReference type="SMART" id="SM00893">
    <property type="entry name" value="ETF"/>
    <property type="match status" value="1"/>
</dbReference>
<keyword evidence="3" id="KW-0285">Flavoprotein</keyword>
<dbReference type="EMBL" id="CP036295">
    <property type="protein sequence ID" value="QCC85939.1"/>
    <property type="molecule type" value="Genomic_DNA"/>
</dbReference>
<dbReference type="OrthoDB" id="9770286at2"/>
<dbReference type="RefSeq" id="WP_136400064.1">
    <property type="nucleotide sequence ID" value="NZ_CP036295.1"/>
</dbReference>
<dbReference type="Gene3D" id="3.40.50.620">
    <property type="entry name" value="HUPs"/>
    <property type="match status" value="1"/>
</dbReference>
<dbReference type="InterPro" id="IPR014731">
    <property type="entry name" value="ETF_asu_C"/>
</dbReference>
<feature type="binding site" evidence="5">
    <location>
        <begin position="227"/>
        <end position="228"/>
    </location>
    <ligand>
        <name>FAD</name>
        <dbReference type="ChEBI" id="CHEBI:57692"/>
    </ligand>
</feature>
<dbReference type="GO" id="GO:0050660">
    <property type="term" value="F:flavin adenine dinucleotide binding"/>
    <property type="evidence" value="ECO:0007669"/>
    <property type="project" value="InterPro"/>
</dbReference>
<evidence type="ECO:0000256" key="4">
    <source>
        <dbReference type="ARBA" id="ARBA00022982"/>
    </source>
</evidence>
<feature type="binding site" evidence="5">
    <location>
        <position position="202"/>
    </location>
    <ligand>
        <name>FAD</name>
        <dbReference type="ChEBI" id="CHEBI:57692"/>
    </ligand>
</feature>
<dbReference type="FunFam" id="3.40.50.1220:FF:000004">
    <property type="entry name" value="Electron transfer flavoprotein"/>
    <property type="match status" value="1"/>
</dbReference>
<dbReference type="SUPFAM" id="SSF52402">
    <property type="entry name" value="Adenine nucleotide alpha hydrolases-like"/>
    <property type="match status" value="1"/>
</dbReference>
<sequence>MSKMPIIFVFSDKRDRLPEIIAGARALGEDVCAFVVGTDEDSQYAASLGAGVVYTFAPQDGVMLEDYAPSFAAVVAACGKKAMVLVPPSKRGRALAARMGVQLGAAVANEVTRIEIADAVTVSRMVFGGLASGSEKITSPVCVLSLASGSYEPAAPDASLKAELKQGVFVPPAVMPKVVGLTSKQGSSVDLCKAKRVLCVGRGFAKKEDLALAENLASAIGAELGCSRPVAEGEGWMERERYVGVSGVMLKADVYFAVGVSGQIQHMVGANGSKVIIAVSKDKNAPIFNFVDYGIVGDLYKVLPGLTSLLK</sequence>
<dbReference type="GO" id="GO:0033539">
    <property type="term" value="P:fatty acid beta-oxidation using acyl-CoA dehydrogenase"/>
    <property type="evidence" value="ECO:0007669"/>
    <property type="project" value="TreeGrafter"/>
</dbReference>
<name>A0A4P7UIN1_DESDE</name>
<comment type="similarity">
    <text evidence="1">Belongs to the ETF alpha-subunit/FixB family.</text>
</comment>
<dbReference type="InterPro" id="IPR014729">
    <property type="entry name" value="Rossmann-like_a/b/a_fold"/>
</dbReference>
<evidence type="ECO:0000313" key="8">
    <source>
        <dbReference type="Proteomes" id="UP000297065"/>
    </source>
</evidence>
<dbReference type="InterPro" id="IPR029035">
    <property type="entry name" value="DHS-like_NAD/FAD-binding_dom"/>
</dbReference>
<feature type="binding site" evidence="5">
    <location>
        <begin position="259"/>
        <end position="266"/>
    </location>
    <ligand>
        <name>FAD</name>
        <dbReference type="ChEBI" id="CHEBI:57692"/>
    </ligand>
</feature>
<keyword evidence="2" id="KW-0813">Transport</keyword>
<keyword evidence="5" id="KW-0274">FAD</keyword>
<dbReference type="Pfam" id="PF00766">
    <property type="entry name" value="ETF_alpha"/>
    <property type="match status" value="1"/>
</dbReference>
<dbReference type="PIRSF" id="PIRSF000089">
    <property type="entry name" value="Electra_flavoP_a"/>
    <property type="match status" value="1"/>
</dbReference>
<feature type="domain" description="Electron transfer flavoprotein alpha/beta-subunit N-terminal" evidence="6">
    <location>
        <begin position="7"/>
        <end position="179"/>
    </location>
</feature>
<evidence type="ECO:0000256" key="1">
    <source>
        <dbReference type="ARBA" id="ARBA00005817"/>
    </source>
</evidence>
<comment type="cofactor">
    <cofactor evidence="5">
        <name>FAD</name>
        <dbReference type="ChEBI" id="CHEBI:57692"/>
    </cofactor>
    <text evidence="5">Binds 1 FAD per dimer.</text>
</comment>
<evidence type="ECO:0000256" key="2">
    <source>
        <dbReference type="ARBA" id="ARBA00022448"/>
    </source>
</evidence>
<evidence type="ECO:0000313" key="7">
    <source>
        <dbReference type="EMBL" id="QCC85939.1"/>
    </source>
</evidence>
<organism evidence="7 8">
    <name type="scientific">Desulfovibrio desulfuricans</name>
    <dbReference type="NCBI Taxonomy" id="876"/>
    <lineage>
        <taxon>Bacteria</taxon>
        <taxon>Pseudomonadati</taxon>
        <taxon>Thermodesulfobacteriota</taxon>
        <taxon>Desulfovibrionia</taxon>
        <taxon>Desulfovibrionales</taxon>
        <taxon>Desulfovibrionaceae</taxon>
        <taxon>Desulfovibrio</taxon>
    </lineage>
</organism>
<dbReference type="Pfam" id="PF01012">
    <property type="entry name" value="ETF"/>
    <property type="match status" value="1"/>
</dbReference>
<dbReference type="Proteomes" id="UP000297065">
    <property type="component" value="Chromosome"/>
</dbReference>
<dbReference type="SUPFAM" id="SSF52467">
    <property type="entry name" value="DHS-like NAD/FAD-binding domain"/>
    <property type="match status" value="1"/>
</dbReference>
<dbReference type="InterPro" id="IPR014730">
    <property type="entry name" value="ETF_a/b_N"/>
</dbReference>
<dbReference type="Gene3D" id="3.40.50.1220">
    <property type="entry name" value="TPP-binding domain"/>
    <property type="match status" value="1"/>
</dbReference>
<dbReference type="PANTHER" id="PTHR43153:SF1">
    <property type="entry name" value="ELECTRON TRANSFER FLAVOPROTEIN SUBUNIT ALPHA, MITOCHONDRIAL"/>
    <property type="match status" value="1"/>
</dbReference>
<accession>A0A4P7UIN1</accession>
<keyword evidence="4" id="KW-0249">Electron transport</keyword>
<protein>
    <submittedName>
        <fullName evidence="7">Electron transfer flavoprotein subunit alpha</fullName>
    </submittedName>
</protein>